<feature type="transmembrane region" description="Helical" evidence="5">
    <location>
        <begin position="62"/>
        <end position="83"/>
    </location>
</feature>
<keyword evidence="4 5" id="KW-0472">Membrane</keyword>
<comment type="caution">
    <text evidence="6">The sequence shown here is derived from an EMBL/GenBank/DDBJ whole genome shotgun (WGS) entry which is preliminary data.</text>
</comment>
<evidence type="ECO:0000256" key="5">
    <source>
        <dbReference type="SAM" id="Phobius"/>
    </source>
</evidence>
<dbReference type="InterPro" id="IPR003339">
    <property type="entry name" value="ABC/ECF_trnsptr_transmembrane"/>
</dbReference>
<feature type="transmembrane region" description="Helical" evidence="5">
    <location>
        <begin position="234"/>
        <end position="257"/>
    </location>
</feature>
<keyword evidence="3 5" id="KW-1133">Transmembrane helix</keyword>
<gene>
    <name evidence="6" type="ORF">HLPCO_000778</name>
</gene>
<organism evidence="6 7">
    <name type="scientific">Haloplasma contractile SSD-17B</name>
    <dbReference type="NCBI Taxonomy" id="1033810"/>
    <lineage>
        <taxon>Bacteria</taxon>
        <taxon>Bacillati</taxon>
        <taxon>Mycoplasmatota</taxon>
        <taxon>Mollicutes</taxon>
        <taxon>Haloplasmatales</taxon>
        <taxon>Haloplasmataceae</taxon>
        <taxon>Haloplasma</taxon>
    </lineage>
</organism>
<keyword evidence="2 5" id="KW-0812">Transmembrane</keyword>
<feature type="transmembrane region" description="Helical" evidence="5">
    <location>
        <begin position="103"/>
        <end position="125"/>
    </location>
</feature>
<dbReference type="FunCoup" id="U2FQ34">
    <property type="interactions" value="63"/>
</dbReference>
<proteinExistence type="predicted"/>
<dbReference type="Pfam" id="PF02361">
    <property type="entry name" value="CbiQ"/>
    <property type="match status" value="1"/>
</dbReference>
<feature type="transmembrane region" description="Helical" evidence="5">
    <location>
        <begin position="20"/>
        <end position="53"/>
    </location>
</feature>
<dbReference type="InterPro" id="IPR052770">
    <property type="entry name" value="Cobalt_transport_CbiQ"/>
</dbReference>
<dbReference type="eggNOG" id="COG0619">
    <property type="taxonomic scope" value="Bacteria"/>
</dbReference>
<name>U2FQ34_9MOLU</name>
<dbReference type="STRING" id="1033810.HLPCO_000778"/>
<evidence type="ECO:0000256" key="4">
    <source>
        <dbReference type="ARBA" id="ARBA00023136"/>
    </source>
</evidence>
<evidence type="ECO:0000256" key="2">
    <source>
        <dbReference type="ARBA" id="ARBA00022692"/>
    </source>
</evidence>
<dbReference type="RefSeq" id="WP_008826830.1">
    <property type="nucleotide sequence ID" value="NZ_AFNU02000002.1"/>
</dbReference>
<evidence type="ECO:0000313" key="7">
    <source>
        <dbReference type="Proteomes" id="UP000005707"/>
    </source>
</evidence>
<sequence length="263" mass="30721">MQLEFTSKYTWLHKINPSLKFIIVTLVFIAVLFVHNINVLINLVIGFLTLYVLYTGHPYKRLLFVSIPFIIIFISSITSMIFFGQGDTTWYKIGLIHITEESFFRGLHVGIRGLLYALVGVLFALTTRPVMLFYSFMQQLKIKPKYAYSFMAAIRLVSIMIEELQILRYALKVRGVKEAKGIKGMYQQIKAYFIPLLSQSIRRAHRIAVAMEAKRFTNYKRTYYYKVGYSMNDLIYIIYICVIAFCSYYLAANFPYLSIQDVR</sequence>
<protein>
    <submittedName>
        <fullName evidence="6">Cobalt ABC transporter permease CbiQ protein</fullName>
    </submittedName>
</protein>
<reference evidence="6 7" key="1">
    <citation type="journal article" date="2011" name="J. Bacteriol.">
        <title>Genome sequence of Haloplasma contractile, an unusual contractile bacterium from a deep-sea anoxic brine lake.</title>
        <authorList>
            <person name="Antunes A."/>
            <person name="Alam I."/>
            <person name="El Dorry H."/>
            <person name="Siam R."/>
            <person name="Robertson A."/>
            <person name="Bajic V.B."/>
            <person name="Stingl U."/>
        </authorList>
    </citation>
    <scope>NUCLEOTIDE SEQUENCE [LARGE SCALE GENOMIC DNA]</scope>
    <source>
        <strain evidence="6 7">SSD-17B</strain>
    </source>
</reference>
<evidence type="ECO:0000313" key="6">
    <source>
        <dbReference type="EMBL" id="ERJ13159.1"/>
    </source>
</evidence>
<evidence type="ECO:0000256" key="3">
    <source>
        <dbReference type="ARBA" id="ARBA00022989"/>
    </source>
</evidence>
<evidence type="ECO:0000256" key="1">
    <source>
        <dbReference type="ARBA" id="ARBA00004141"/>
    </source>
</evidence>
<dbReference type="EMBL" id="AFNU02000002">
    <property type="protein sequence ID" value="ERJ13159.1"/>
    <property type="molecule type" value="Genomic_DNA"/>
</dbReference>
<dbReference type="InParanoid" id="U2FQ34"/>
<dbReference type="AlphaFoldDB" id="U2FQ34"/>
<dbReference type="OrthoDB" id="92887at2"/>
<accession>U2FQ34</accession>
<dbReference type="PANTHER" id="PTHR43723:SF1">
    <property type="entry name" value="COBALT TRANSPORT PROTEIN CBIQ"/>
    <property type="match status" value="1"/>
</dbReference>
<dbReference type="GO" id="GO:0006824">
    <property type="term" value="P:cobalt ion transport"/>
    <property type="evidence" value="ECO:0007669"/>
    <property type="project" value="TreeGrafter"/>
</dbReference>
<dbReference type="PANTHER" id="PTHR43723">
    <property type="entry name" value="COBALT TRANSPORT PROTEIN CBIQ"/>
    <property type="match status" value="1"/>
</dbReference>
<comment type="subcellular location">
    <subcellularLocation>
        <location evidence="1">Membrane</location>
        <topology evidence="1">Multi-pass membrane protein</topology>
    </subcellularLocation>
</comment>
<keyword evidence="7" id="KW-1185">Reference proteome</keyword>
<dbReference type="Proteomes" id="UP000005707">
    <property type="component" value="Unassembled WGS sequence"/>
</dbReference>
<dbReference type="GO" id="GO:0043190">
    <property type="term" value="C:ATP-binding cassette (ABC) transporter complex"/>
    <property type="evidence" value="ECO:0007669"/>
    <property type="project" value="TreeGrafter"/>
</dbReference>
<reference evidence="6 7" key="2">
    <citation type="journal article" date="2013" name="PLoS ONE">
        <title>INDIGO - INtegrated Data Warehouse of MIcrobial GenOmes with Examples from the Red Sea Extremophiles.</title>
        <authorList>
            <person name="Alam I."/>
            <person name="Antunes A."/>
            <person name="Kamau A.A."/>
            <person name="Ba Alawi W."/>
            <person name="Kalkatawi M."/>
            <person name="Stingl U."/>
            <person name="Bajic V.B."/>
        </authorList>
    </citation>
    <scope>NUCLEOTIDE SEQUENCE [LARGE SCALE GENOMIC DNA]</scope>
    <source>
        <strain evidence="6 7">SSD-17B</strain>
    </source>
</reference>
<dbReference type="CDD" id="cd16914">
    <property type="entry name" value="EcfT"/>
    <property type="match status" value="1"/>
</dbReference>